<proteinExistence type="predicted"/>
<protein>
    <submittedName>
        <fullName evidence="1">Uncharacterized protein</fullName>
    </submittedName>
</protein>
<comment type="caution">
    <text evidence="1">The sequence shown here is derived from an EMBL/GenBank/DDBJ whole genome shotgun (WGS) entry which is preliminary data.</text>
</comment>
<sequence length="74" mass="8496">MATKRERSHKGTSSCDDQPDNCELKSNTTSESKQFYSFRDSQLALLACALWFTKFDNSNNIFVRIVLLTTVHFT</sequence>
<gene>
    <name evidence="1" type="ORF">T10_5401</name>
</gene>
<dbReference type="EMBL" id="JYDO01000001">
    <property type="protein sequence ID" value="KRZ80895.1"/>
    <property type="molecule type" value="Genomic_DNA"/>
</dbReference>
<keyword evidence="2" id="KW-1185">Reference proteome</keyword>
<dbReference type="Proteomes" id="UP000054843">
    <property type="component" value="Unassembled WGS sequence"/>
</dbReference>
<dbReference type="AlphaFoldDB" id="A0A0V1NA73"/>
<accession>A0A0V1NA73</accession>
<organism evidence="1 2">
    <name type="scientific">Trichinella papuae</name>
    <dbReference type="NCBI Taxonomy" id="268474"/>
    <lineage>
        <taxon>Eukaryota</taxon>
        <taxon>Metazoa</taxon>
        <taxon>Ecdysozoa</taxon>
        <taxon>Nematoda</taxon>
        <taxon>Enoplea</taxon>
        <taxon>Dorylaimia</taxon>
        <taxon>Trichinellida</taxon>
        <taxon>Trichinellidae</taxon>
        <taxon>Trichinella</taxon>
    </lineage>
</organism>
<reference evidence="1 2" key="1">
    <citation type="submission" date="2015-01" db="EMBL/GenBank/DDBJ databases">
        <title>Evolution of Trichinella species and genotypes.</title>
        <authorList>
            <person name="Korhonen P.K."/>
            <person name="Edoardo P."/>
            <person name="Giuseppe L.R."/>
            <person name="Gasser R.B."/>
        </authorList>
    </citation>
    <scope>NUCLEOTIDE SEQUENCE [LARGE SCALE GENOMIC DNA]</scope>
    <source>
        <strain evidence="1">ISS1980</strain>
    </source>
</reference>
<evidence type="ECO:0000313" key="2">
    <source>
        <dbReference type="Proteomes" id="UP000054843"/>
    </source>
</evidence>
<dbReference type="OrthoDB" id="5920295at2759"/>
<name>A0A0V1NA73_9BILA</name>
<evidence type="ECO:0000313" key="1">
    <source>
        <dbReference type="EMBL" id="KRZ80895.1"/>
    </source>
</evidence>